<proteinExistence type="predicted"/>
<reference evidence="2 3" key="1">
    <citation type="submission" date="2016-11" db="EMBL/GenBank/DDBJ databases">
        <authorList>
            <person name="Jaros S."/>
            <person name="Januszkiewicz K."/>
            <person name="Wedrychowicz H."/>
        </authorList>
    </citation>
    <scope>NUCLEOTIDE SEQUENCE [LARGE SCALE GENOMIC DNA]</scope>
    <source>
        <strain evidence="2 3">DSM 10502</strain>
    </source>
</reference>
<dbReference type="AlphaFoldDB" id="A0A1M4Z4R4"/>
<feature type="transmembrane region" description="Helical" evidence="1">
    <location>
        <begin position="7"/>
        <end position="25"/>
    </location>
</feature>
<dbReference type="RefSeq" id="WP_072936002.1">
    <property type="nucleotide sequence ID" value="NZ_FQUG01000007.1"/>
</dbReference>
<gene>
    <name evidence="2" type="ORF">SAMN02745190_01922</name>
</gene>
<evidence type="ECO:0000256" key="1">
    <source>
        <dbReference type="SAM" id="Phobius"/>
    </source>
</evidence>
<keyword evidence="1" id="KW-0812">Transmembrane</keyword>
<accession>A0A1M4Z4R4</accession>
<keyword evidence="1" id="KW-1133">Transmembrane helix</keyword>
<keyword evidence="3" id="KW-1185">Reference proteome</keyword>
<feature type="transmembrane region" description="Helical" evidence="1">
    <location>
        <begin position="31"/>
        <end position="52"/>
    </location>
</feature>
<dbReference type="Proteomes" id="UP000184404">
    <property type="component" value="Unassembled WGS sequence"/>
</dbReference>
<feature type="transmembrane region" description="Helical" evidence="1">
    <location>
        <begin position="64"/>
        <end position="86"/>
    </location>
</feature>
<dbReference type="EMBL" id="FQUG01000007">
    <property type="protein sequence ID" value="SHF13073.1"/>
    <property type="molecule type" value="Genomic_DNA"/>
</dbReference>
<keyword evidence="1" id="KW-0472">Membrane</keyword>
<protein>
    <submittedName>
        <fullName evidence="2">Uncharacterized protein</fullName>
    </submittedName>
</protein>
<evidence type="ECO:0000313" key="3">
    <source>
        <dbReference type="Proteomes" id="UP000184404"/>
    </source>
</evidence>
<evidence type="ECO:0000313" key="2">
    <source>
        <dbReference type="EMBL" id="SHF13073.1"/>
    </source>
</evidence>
<name>A0A1M4Z4R4_9FIRM</name>
<sequence length="271" mass="30926">MTGMLRYVAGGSLIIWVIANLVLVLNIYVCLLIRGVCVFSLVCALILFFLRFGRENRSGLSHTIWMAVLTLFMGFMVACLWAVLFLDNTACGAYKNLVENIEKIDYEVRTILSEEADMETKIQKIQNKFDLSTGNTGVTIYSGDEVLFDGFQQAQLSGELYTRAALSTNELDRGEYVIVIGVKVNTIREEIKELYHFCTEYAGGSLLLIYYFIGFIYIWLLATIICIFFVVQELMGWGHNDWYYDVLRNERNRRIEAEALLDALKGKFPEG</sequence>
<feature type="transmembrane region" description="Helical" evidence="1">
    <location>
        <begin position="209"/>
        <end position="231"/>
    </location>
</feature>
<organism evidence="2 3">
    <name type="scientific">Schwartzia succinivorans DSM 10502</name>
    <dbReference type="NCBI Taxonomy" id="1123243"/>
    <lineage>
        <taxon>Bacteria</taxon>
        <taxon>Bacillati</taxon>
        <taxon>Bacillota</taxon>
        <taxon>Negativicutes</taxon>
        <taxon>Selenomonadales</taxon>
        <taxon>Selenomonadaceae</taxon>
        <taxon>Schwartzia</taxon>
    </lineage>
</organism>